<evidence type="ECO:0000313" key="3">
    <source>
        <dbReference type="EMBL" id="EOA91897.1"/>
    </source>
</evidence>
<feature type="compositionally biased region" description="Polar residues" evidence="2">
    <location>
        <begin position="43"/>
        <end position="62"/>
    </location>
</feature>
<evidence type="ECO:0000313" key="4">
    <source>
        <dbReference type="Proteomes" id="UP000016935"/>
    </source>
</evidence>
<dbReference type="RefSeq" id="XP_008020101.1">
    <property type="nucleotide sequence ID" value="XM_008021910.1"/>
</dbReference>
<organism evidence="3 4">
    <name type="scientific">Exserohilum turcicum (strain 28A)</name>
    <name type="common">Northern leaf blight fungus</name>
    <name type="synonym">Setosphaeria turcica</name>
    <dbReference type="NCBI Taxonomy" id="671987"/>
    <lineage>
        <taxon>Eukaryota</taxon>
        <taxon>Fungi</taxon>
        <taxon>Dikarya</taxon>
        <taxon>Ascomycota</taxon>
        <taxon>Pezizomycotina</taxon>
        <taxon>Dothideomycetes</taxon>
        <taxon>Pleosporomycetidae</taxon>
        <taxon>Pleosporales</taxon>
        <taxon>Pleosporineae</taxon>
        <taxon>Pleosporaceae</taxon>
        <taxon>Exserohilum</taxon>
    </lineage>
</organism>
<feature type="compositionally biased region" description="Polar residues" evidence="2">
    <location>
        <begin position="70"/>
        <end position="93"/>
    </location>
</feature>
<dbReference type="HOGENOM" id="CLU_1548569_0_0_1"/>
<dbReference type="Proteomes" id="UP000016935">
    <property type="component" value="Unassembled WGS sequence"/>
</dbReference>
<feature type="coiled-coil region" evidence="1">
    <location>
        <begin position="112"/>
        <end position="161"/>
    </location>
</feature>
<reference evidence="3 4" key="2">
    <citation type="journal article" date="2013" name="PLoS Genet.">
        <title>Comparative genome structure, secondary metabolite, and effector coding capacity across Cochliobolus pathogens.</title>
        <authorList>
            <person name="Condon B.J."/>
            <person name="Leng Y."/>
            <person name="Wu D."/>
            <person name="Bushley K.E."/>
            <person name="Ohm R.A."/>
            <person name="Otillar R."/>
            <person name="Martin J."/>
            <person name="Schackwitz W."/>
            <person name="Grimwood J."/>
            <person name="MohdZainudin N."/>
            <person name="Xue C."/>
            <person name="Wang R."/>
            <person name="Manning V.A."/>
            <person name="Dhillon B."/>
            <person name="Tu Z.J."/>
            <person name="Steffenson B.J."/>
            <person name="Salamov A."/>
            <person name="Sun H."/>
            <person name="Lowry S."/>
            <person name="LaButti K."/>
            <person name="Han J."/>
            <person name="Copeland A."/>
            <person name="Lindquist E."/>
            <person name="Barry K."/>
            <person name="Schmutz J."/>
            <person name="Baker S.E."/>
            <person name="Ciuffetti L.M."/>
            <person name="Grigoriev I.V."/>
            <person name="Zhong S."/>
            <person name="Turgeon B.G."/>
        </authorList>
    </citation>
    <scope>NUCLEOTIDE SEQUENCE [LARGE SCALE GENOMIC DNA]</scope>
    <source>
        <strain evidence="4">28A</strain>
    </source>
</reference>
<dbReference type="GeneID" id="19402103"/>
<evidence type="ECO:0000256" key="2">
    <source>
        <dbReference type="SAM" id="MobiDB-lite"/>
    </source>
</evidence>
<dbReference type="EMBL" id="KB908481">
    <property type="protein sequence ID" value="EOA91897.1"/>
    <property type="molecule type" value="Genomic_DNA"/>
</dbReference>
<keyword evidence="1" id="KW-0175">Coiled coil</keyword>
<dbReference type="AlphaFoldDB" id="R0KVV7"/>
<name>R0KVV7_EXST2</name>
<proteinExistence type="predicted"/>
<evidence type="ECO:0000256" key="1">
    <source>
        <dbReference type="SAM" id="Coils"/>
    </source>
</evidence>
<gene>
    <name evidence="3" type="ORF">SETTUDRAFT_18560</name>
</gene>
<sequence>MRRGKFSFSADYQPLTPIAEEDPMHDDLDIAVPIPETATALNKTAGESQVASPKSIQDTARNAISPVKNEVTNSAAGTTTQEPQQNTDQASMSSNTLFADQIARVKNLNTSFEQLQLKAASLFSRIDALQAEIDMVRMAQIKSVEHRAMALQIRIEALKMERMLRDDISEEVS</sequence>
<feature type="region of interest" description="Disordered" evidence="2">
    <location>
        <begin position="1"/>
        <end position="24"/>
    </location>
</feature>
<keyword evidence="4" id="KW-1185">Reference proteome</keyword>
<accession>R0KVV7</accession>
<feature type="region of interest" description="Disordered" evidence="2">
    <location>
        <begin position="43"/>
        <end position="93"/>
    </location>
</feature>
<protein>
    <submittedName>
        <fullName evidence="3">Uncharacterized protein</fullName>
    </submittedName>
</protein>
<reference evidence="3 4" key="1">
    <citation type="journal article" date="2012" name="PLoS Pathog.">
        <title>Diverse lifestyles and strategies of plant pathogenesis encoded in the genomes of eighteen Dothideomycetes fungi.</title>
        <authorList>
            <person name="Ohm R.A."/>
            <person name="Feau N."/>
            <person name="Henrissat B."/>
            <person name="Schoch C.L."/>
            <person name="Horwitz B.A."/>
            <person name="Barry K.W."/>
            <person name="Condon B.J."/>
            <person name="Copeland A.C."/>
            <person name="Dhillon B."/>
            <person name="Glaser F."/>
            <person name="Hesse C.N."/>
            <person name="Kosti I."/>
            <person name="LaButti K."/>
            <person name="Lindquist E.A."/>
            <person name="Lucas S."/>
            <person name="Salamov A.A."/>
            <person name="Bradshaw R.E."/>
            <person name="Ciuffetti L."/>
            <person name="Hamelin R.C."/>
            <person name="Kema G.H.J."/>
            <person name="Lawrence C."/>
            <person name="Scott J.A."/>
            <person name="Spatafora J.W."/>
            <person name="Turgeon B.G."/>
            <person name="de Wit P.J.G.M."/>
            <person name="Zhong S."/>
            <person name="Goodwin S.B."/>
            <person name="Grigoriev I.V."/>
        </authorList>
    </citation>
    <scope>NUCLEOTIDE SEQUENCE [LARGE SCALE GENOMIC DNA]</scope>
    <source>
        <strain evidence="4">28A</strain>
    </source>
</reference>